<comment type="caution">
    <text evidence="1">The sequence shown here is derived from an EMBL/GenBank/DDBJ whole genome shotgun (WGS) entry which is preliminary data.</text>
</comment>
<evidence type="ECO:0000313" key="1">
    <source>
        <dbReference type="EMBL" id="KAJ1216360.1"/>
    </source>
</evidence>
<dbReference type="EMBL" id="JANPWB010000001">
    <property type="protein sequence ID" value="KAJ1216360.1"/>
    <property type="molecule type" value="Genomic_DNA"/>
</dbReference>
<dbReference type="AlphaFoldDB" id="A0AAV7WWB7"/>
<organism evidence="1 2">
    <name type="scientific">Pleurodeles waltl</name>
    <name type="common">Iberian ribbed newt</name>
    <dbReference type="NCBI Taxonomy" id="8319"/>
    <lineage>
        <taxon>Eukaryota</taxon>
        <taxon>Metazoa</taxon>
        <taxon>Chordata</taxon>
        <taxon>Craniata</taxon>
        <taxon>Vertebrata</taxon>
        <taxon>Euteleostomi</taxon>
        <taxon>Amphibia</taxon>
        <taxon>Batrachia</taxon>
        <taxon>Caudata</taxon>
        <taxon>Salamandroidea</taxon>
        <taxon>Salamandridae</taxon>
        <taxon>Pleurodelinae</taxon>
        <taxon>Pleurodeles</taxon>
    </lineage>
</organism>
<reference evidence="1" key="1">
    <citation type="journal article" date="2022" name="bioRxiv">
        <title>Sequencing and chromosome-scale assembly of the giantPleurodeles waltlgenome.</title>
        <authorList>
            <person name="Brown T."/>
            <person name="Elewa A."/>
            <person name="Iarovenko S."/>
            <person name="Subramanian E."/>
            <person name="Araus A.J."/>
            <person name="Petzold A."/>
            <person name="Susuki M."/>
            <person name="Suzuki K.-i.T."/>
            <person name="Hayashi T."/>
            <person name="Toyoda A."/>
            <person name="Oliveira C."/>
            <person name="Osipova E."/>
            <person name="Leigh N.D."/>
            <person name="Simon A."/>
            <person name="Yun M.H."/>
        </authorList>
    </citation>
    <scope>NUCLEOTIDE SEQUENCE</scope>
    <source>
        <strain evidence="1">20211129_DDA</strain>
        <tissue evidence="1">Liver</tissue>
    </source>
</reference>
<keyword evidence="2" id="KW-1185">Reference proteome</keyword>
<protein>
    <submittedName>
        <fullName evidence="1">Uncharacterized protein</fullName>
    </submittedName>
</protein>
<proteinExistence type="predicted"/>
<sequence>MLVGSVLPLRQRSIGREGGVRRRPGLLPALGAADEPLSRRRQRALEKPIIPFAVKSRKCDVVGDIYTSVQGRYSLMMVTMEADSWDL</sequence>
<evidence type="ECO:0000313" key="2">
    <source>
        <dbReference type="Proteomes" id="UP001066276"/>
    </source>
</evidence>
<name>A0AAV7WWB7_PLEWA</name>
<dbReference type="Proteomes" id="UP001066276">
    <property type="component" value="Chromosome 1_1"/>
</dbReference>
<accession>A0AAV7WWB7</accession>
<gene>
    <name evidence="1" type="ORF">NDU88_003963</name>
</gene>